<organism evidence="1 2">
    <name type="scientific">Pluteus cervinus</name>
    <dbReference type="NCBI Taxonomy" id="181527"/>
    <lineage>
        <taxon>Eukaryota</taxon>
        <taxon>Fungi</taxon>
        <taxon>Dikarya</taxon>
        <taxon>Basidiomycota</taxon>
        <taxon>Agaricomycotina</taxon>
        <taxon>Agaricomycetes</taxon>
        <taxon>Agaricomycetidae</taxon>
        <taxon>Agaricales</taxon>
        <taxon>Pluteineae</taxon>
        <taxon>Pluteaceae</taxon>
        <taxon>Pluteus</taxon>
    </lineage>
</organism>
<protein>
    <submittedName>
        <fullName evidence="1">Uncharacterized protein</fullName>
    </submittedName>
</protein>
<keyword evidence="2" id="KW-1185">Reference proteome</keyword>
<accession>A0ACD3AIU3</accession>
<gene>
    <name evidence="1" type="ORF">BDN72DRAFT_194501</name>
</gene>
<proteinExistence type="predicted"/>
<evidence type="ECO:0000313" key="2">
    <source>
        <dbReference type="Proteomes" id="UP000308600"/>
    </source>
</evidence>
<reference evidence="1 2" key="1">
    <citation type="journal article" date="2019" name="Nat. Ecol. Evol.">
        <title>Megaphylogeny resolves global patterns of mushroom evolution.</title>
        <authorList>
            <person name="Varga T."/>
            <person name="Krizsan K."/>
            <person name="Foldi C."/>
            <person name="Dima B."/>
            <person name="Sanchez-Garcia M."/>
            <person name="Sanchez-Ramirez S."/>
            <person name="Szollosi G.J."/>
            <person name="Szarkandi J.G."/>
            <person name="Papp V."/>
            <person name="Albert L."/>
            <person name="Andreopoulos W."/>
            <person name="Angelini C."/>
            <person name="Antonin V."/>
            <person name="Barry K.W."/>
            <person name="Bougher N.L."/>
            <person name="Buchanan P."/>
            <person name="Buyck B."/>
            <person name="Bense V."/>
            <person name="Catcheside P."/>
            <person name="Chovatia M."/>
            <person name="Cooper J."/>
            <person name="Damon W."/>
            <person name="Desjardin D."/>
            <person name="Finy P."/>
            <person name="Geml J."/>
            <person name="Haridas S."/>
            <person name="Hughes K."/>
            <person name="Justo A."/>
            <person name="Karasinski D."/>
            <person name="Kautmanova I."/>
            <person name="Kiss B."/>
            <person name="Kocsube S."/>
            <person name="Kotiranta H."/>
            <person name="LaButti K.M."/>
            <person name="Lechner B.E."/>
            <person name="Liimatainen K."/>
            <person name="Lipzen A."/>
            <person name="Lukacs Z."/>
            <person name="Mihaltcheva S."/>
            <person name="Morgado L.N."/>
            <person name="Niskanen T."/>
            <person name="Noordeloos M.E."/>
            <person name="Ohm R.A."/>
            <person name="Ortiz-Santana B."/>
            <person name="Ovrebo C."/>
            <person name="Racz N."/>
            <person name="Riley R."/>
            <person name="Savchenko A."/>
            <person name="Shiryaev A."/>
            <person name="Soop K."/>
            <person name="Spirin V."/>
            <person name="Szebenyi C."/>
            <person name="Tomsovsky M."/>
            <person name="Tulloss R.E."/>
            <person name="Uehling J."/>
            <person name="Grigoriev I.V."/>
            <person name="Vagvolgyi C."/>
            <person name="Papp T."/>
            <person name="Martin F.M."/>
            <person name="Miettinen O."/>
            <person name="Hibbett D.S."/>
            <person name="Nagy L.G."/>
        </authorList>
    </citation>
    <scope>NUCLEOTIDE SEQUENCE [LARGE SCALE GENOMIC DNA]</scope>
    <source>
        <strain evidence="1 2">NL-1719</strain>
    </source>
</reference>
<dbReference type="EMBL" id="ML208434">
    <property type="protein sequence ID" value="TFK65502.1"/>
    <property type="molecule type" value="Genomic_DNA"/>
</dbReference>
<name>A0ACD3AIU3_9AGAR</name>
<sequence>MVALRYDWCGTTVNLRAWVNSPKTGGLSPCLCLSLSGFRKSQTNSRLWANELSNLPLSELHLFQTNCDLGPGPWEDIFGPLQGLKTVQVEDDAGVGFLEHLMENYEDTCPSRDDSDIEVDKSDESQAGALHSWPKSTFRNLTDLRLMGFDITRTIDVRGLFDCLCVRHHHGLGLDDLTIFDCSGEELEELVTKLDGIVPTVTWDGRLS</sequence>
<evidence type="ECO:0000313" key="1">
    <source>
        <dbReference type="EMBL" id="TFK65502.1"/>
    </source>
</evidence>
<dbReference type="Proteomes" id="UP000308600">
    <property type="component" value="Unassembled WGS sequence"/>
</dbReference>